<dbReference type="InterPro" id="IPR018499">
    <property type="entry name" value="Tetraspanin/Peripherin"/>
</dbReference>
<evidence type="ECO:0000313" key="7">
    <source>
        <dbReference type="EnsemblPlants" id="OBART01G45860.1"/>
    </source>
</evidence>
<feature type="transmembrane region" description="Helical" evidence="6">
    <location>
        <begin position="236"/>
        <end position="256"/>
    </location>
</feature>
<proteinExistence type="inferred from homology"/>
<dbReference type="Pfam" id="PF00335">
    <property type="entry name" value="Tetraspanin"/>
    <property type="match status" value="1"/>
</dbReference>
<dbReference type="PaxDb" id="65489-OBART01G45860.1"/>
<dbReference type="Gramene" id="OBART01G45860.1">
    <property type="protein sequence ID" value="OBART01G45860.1"/>
    <property type="gene ID" value="OBART01G45860"/>
</dbReference>
<organism evidence="7">
    <name type="scientific">Oryza barthii</name>
    <dbReference type="NCBI Taxonomy" id="65489"/>
    <lineage>
        <taxon>Eukaryota</taxon>
        <taxon>Viridiplantae</taxon>
        <taxon>Streptophyta</taxon>
        <taxon>Embryophyta</taxon>
        <taxon>Tracheophyta</taxon>
        <taxon>Spermatophyta</taxon>
        <taxon>Magnoliopsida</taxon>
        <taxon>Liliopsida</taxon>
        <taxon>Poales</taxon>
        <taxon>Poaceae</taxon>
        <taxon>BOP clade</taxon>
        <taxon>Oryzoideae</taxon>
        <taxon>Oryzeae</taxon>
        <taxon>Oryzinae</taxon>
        <taxon>Oryza</taxon>
    </lineage>
</organism>
<dbReference type="EnsemblPlants" id="OBART01G45860.1">
    <property type="protein sequence ID" value="OBART01G45860.1"/>
    <property type="gene ID" value="OBART01G45860"/>
</dbReference>
<comment type="similarity">
    <text evidence="2">Belongs to the tetraspanin (TM4SF) family.</text>
</comment>
<keyword evidence="3 6" id="KW-0812">Transmembrane</keyword>
<evidence type="ECO:0008006" key="9">
    <source>
        <dbReference type="Google" id="ProtNLM"/>
    </source>
</evidence>
<keyword evidence="8" id="KW-1185">Reference proteome</keyword>
<dbReference type="GO" id="GO:0016020">
    <property type="term" value="C:membrane"/>
    <property type="evidence" value="ECO:0007669"/>
    <property type="project" value="UniProtKB-SubCell"/>
</dbReference>
<name>A0A0D3EZC8_9ORYZ</name>
<evidence type="ECO:0000256" key="6">
    <source>
        <dbReference type="SAM" id="Phobius"/>
    </source>
</evidence>
<dbReference type="Proteomes" id="UP000026960">
    <property type="component" value="Chromosome 1"/>
</dbReference>
<sequence length="298" mass="32635">MYSRRAAAGGEQQHLSNRVVGLVNLVTLVASVPIIGAGLWLQAHGGSSPCGSALQAPLLAIGFVTLLVSLAGFLGACYHVPSALWLYLAAMLLLVLALLGITVFGLAVTAGGGGTQVAGRPYREFRLADYSSWLQRHVRAERYWRPALACVLAARACDTLAAWTPLDYLRNDLTPVQSGCCKPPTACTYYDDAQQQQQQPDCYRWSNAPGVLCYGCDSCKAGVLEQLRRHWHNVTILNVVLLLLLILFYSCACCAFRNTATATSSKTIFHLHPRWEYRWYLLYLCARESQGGGMDEDS</sequence>
<protein>
    <recommendedName>
        <fullName evidence="9">Tetraspanin</fullName>
    </recommendedName>
</protein>
<reference evidence="7" key="1">
    <citation type="journal article" date="2009" name="Rice">
        <title>De Novo Next Generation Sequencing of Plant Genomes.</title>
        <authorList>
            <person name="Rounsley S."/>
            <person name="Marri P.R."/>
            <person name="Yu Y."/>
            <person name="He R."/>
            <person name="Sisneros N."/>
            <person name="Goicoechea J.L."/>
            <person name="Lee S.J."/>
            <person name="Angelova A."/>
            <person name="Kudrna D."/>
            <person name="Luo M."/>
            <person name="Affourtit J."/>
            <person name="Desany B."/>
            <person name="Knight J."/>
            <person name="Niazi F."/>
            <person name="Egholm M."/>
            <person name="Wing R.A."/>
        </authorList>
    </citation>
    <scope>NUCLEOTIDE SEQUENCE [LARGE SCALE GENOMIC DNA]</scope>
    <source>
        <strain evidence="7">cv. IRGC 105608</strain>
    </source>
</reference>
<dbReference type="AlphaFoldDB" id="A0A0D3EZC8"/>
<dbReference type="eggNOG" id="ENOG502QT0N">
    <property type="taxonomic scope" value="Eukaryota"/>
</dbReference>
<feature type="transmembrane region" description="Helical" evidence="6">
    <location>
        <begin position="21"/>
        <end position="41"/>
    </location>
</feature>
<comment type="subcellular location">
    <subcellularLocation>
        <location evidence="1">Membrane</location>
        <topology evidence="1">Multi-pass membrane protein</topology>
    </subcellularLocation>
</comment>
<dbReference type="GO" id="GO:0009734">
    <property type="term" value="P:auxin-activated signaling pathway"/>
    <property type="evidence" value="ECO:0007669"/>
    <property type="project" value="InterPro"/>
</dbReference>
<evidence type="ECO:0000256" key="4">
    <source>
        <dbReference type="ARBA" id="ARBA00022989"/>
    </source>
</evidence>
<reference evidence="7" key="2">
    <citation type="submission" date="2015-03" db="UniProtKB">
        <authorList>
            <consortium name="EnsemblPlants"/>
        </authorList>
    </citation>
    <scope>IDENTIFICATION</scope>
</reference>
<feature type="transmembrane region" description="Helical" evidence="6">
    <location>
        <begin position="53"/>
        <end position="77"/>
    </location>
</feature>
<accession>A0A0D3EZC8</accession>
<dbReference type="STRING" id="65489.A0A0D3EZC8"/>
<evidence type="ECO:0000313" key="8">
    <source>
        <dbReference type="Proteomes" id="UP000026960"/>
    </source>
</evidence>
<evidence type="ECO:0000256" key="5">
    <source>
        <dbReference type="ARBA" id="ARBA00023136"/>
    </source>
</evidence>
<evidence type="ECO:0000256" key="1">
    <source>
        <dbReference type="ARBA" id="ARBA00004141"/>
    </source>
</evidence>
<keyword evidence="5 6" id="KW-0472">Membrane</keyword>
<keyword evidence="4 6" id="KW-1133">Transmembrane helix</keyword>
<dbReference type="PANTHER" id="PTHR32191">
    <property type="entry name" value="TETRASPANIN-8-RELATED"/>
    <property type="match status" value="1"/>
</dbReference>
<feature type="transmembrane region" description="Helical" evidence="6">
    <location>
        <begin position="84"/>
        <end position="108"/>
    </location>
</feature>
<dbReference type="InterPro" id="IPR044991">
    <property type="entry name" value="TET_plant"/>
</dbReference>
<evidence type="ECO:0000256" key="2">
    <source>
        <dbReference type="ARBA" id="ARBA00006840"/>
    </source>
</evidence>
<evidence type="ECO:0000256" key="3">
    <source>
        <dbReference type="ARBA" id="ARBA00022692"/>
    </source>
</evidence>
<dbReference type="HOGENOM" id="CLU_066970_0_0_1"/>